<evidence type="ECO:0000313" key="2">
    <source>
        <dbReference type="EMBL" id="PHN05538.1"/>
    </source>
</evidence>
<feature type="signal peptide" evidence="1">
    <location>
        <begin position="1"/>
        <end position="29"/>
    </location>
</feature>
<sequence length="130" mass="14557">MKRSSESPFRSRSNQALWFLLLSSLLAVAAEAATPVTTVVYDEVPELLDQPADLSSISYDLPLLSPVGIFPLRGNVAPGRSAVSAWRLRHYQHAVTLLIQDSHRHYLHARPLPIDRLTFHHTSLPDPQEL</sequence>
<evidence type="ECO:0000256" key="1">
    <source>
        <dbReference type="SAM" id="SignalP"/>
    </source>
</evidence>
<reference evidence="2 3" key="1">
    <citation type="submission" date="2017-10" db="EMBL/GenBank/DDBJ databases">
        <title>The draft genome sequence of Lewinella nigricans NBRC 102662.</title>
        <authorList>
            <person name="Wang K."/>
        </authorList>
    </citation>
    <scope>NUCLEOTIDE SEQUENCE [LARGE SCALE GENOMIC DNA]</scope>
    <source>
        <strain evidence="2 3">NBRC 102662</strain>
    </source>
</reference>
<keyword evidence="1" id="KW-0732">Signal</keyword>
<accession>A0A2D0NAY1</accession>
<organism evidence="2 3">
    <name type="scientific">Flavilitoribacter nigricans (strain ATCC 23147 / DSM 23189 / NBRC 102662 / NCIMB 1420 / SS-2)</name>
    <name type="common">Lewinella nigricans</name>
    <dbReference type="NCBI Taxonomy" id="1122177"/>
    <lineage>
        <taxon>Bacteria</taxon>
        <taxon>Pseudomonadati</taxon>
        <taxon>Bacteroidota</taxon>
        <taxon>Saprospiria</taxon>
        <taxon>Saprospirales</taxon>
        <taxon>Lewinellaceae</taxon>
        <taxon>Flavilitoribacter</taxon>
    </lineage>
</organism>
<feature type="chain" id="PRO_5012926171" evidence="1">
    <location>
        <begin position="30"/>
        <end position="130"/>
    </location>
</feature>
<dbReference type="Proteomes" id="UP000223913">
    <property type="component" value="Unassembled WGS sequence"/>
</dbReference>
<name>A0A2D0NAY1_FLAN2</name>
<protein>
    <submittedName>
        <fullName evidence="2">Uncharacterized protein</fullName>
    </submittedName>
</protein>
<dbReference type="EMBL" id="PDUD01000021">
    <property type="protein sequence ID" value="PHN05538.1"/>
    <property type="molecule type" value="Genomic_DNA"/>
</dbReference>
<dbReference type="AlphaFoldDB" id="A0A2D0NAY1"/>
<comment type="caution">
    <text evidence="2">The sequence shown here is derived from an EMBL/GenBank/DDBJ whole genome shotgun (WGS) entry which is preliminary data.</text>
</comment>
<keyword evidence="3" id="KW-1185">Reference proteome</keyword>
<dbReference type="RefSeq" id="WP_099151115.1">
    <property type="nucleotide sequence ID" value="NZ_PDUD01000021.1"/>
</dbReference>
<gene>
    <name evidence="2" type="ORF">CRP01_16225</name>
</gene>
<proteinExistence type="predicted"/>
<evidence type="ECO:0000313" key="3">
    <source>
        <dbReference type="Proteomes" id="UP000223913"/>
    </source>
</evidence>